<evidence type="ECO:0000313" key="2">
    <source>
        <dbReference type="EMBL" id="GAI22705.1"/>
    </source>
</evidence>
<accession>X1N765</accession>
<reference evidence="2" key="1">
    <citation type="journal article" date="2014" name="Front. Microbiol.">
        <title>High frequency of phylogenetically diverse reductive dehalogenase-homologous genes in deep subseafloor sedimentary metagenomes.</title>
        <authorList>
            <person name="Kawai M."/>
            <person name="Futagami T."/>
            <person name="Toyoda A."/>
            <person name="Takaki Y."/>
            <person name="Nishi S."/>
            <person name="Hori S."/>
            <person name="Arai W."/>
            <person name="Tsubouchi T."/>
            <person name="Morono Y."/>
            <person name="Uchiyama I."/>
            <person name="Ito T."/>
            <person name="Fujiyama A."/>
            <person name="Inagaki F."/>
            <person name="Takami H."/>
        </authorList>
    </citation>
    <scope>NUCLEOTIDE SEQUENCE</scope>
    <source>
        <strain evidence="2">Expedition CK06-06</strain>
    </source>
</reference>
<feature type="region of interest" description="Disordered" evidence="1">
    <location>
        <begin position="1"/>
        <end position="20"/>
    </location>
</feature>
<sequence length="35" mass="4122">DSRNENKKGSHDDPDLQSKRFVSHSFTNLYLYPEP</sequence>
<comment type="caution">
    <text evidence="2">The sequence shown here is derived from an EMBL/GenBank/DDBJ whole genome shotgun (WGS) entry which is preliminary data.</text>
</comment>
<gene>
    <name evidence="2" type="ORF">S06H3_37331</name>
</gene>
<evidence type="ECO:0000256" key="1">
    <source>
        <dbReference type="SAM" id="MobiDB-lite"/>
    </source>
</evidence>
<feature type="compositionally biased region" description="Basic and acidic residues" evidence="1">
    <location>
        <begin position="1"/>
        <end position="18"/>
    </location>
</feature>
<organism evidence="2">
    <name type="scientific">marine sediment metagenome</name>
    <dbReference type="NCBI Taxonomy" id="412755"/>
    <lineage>
        <taxon>unclassified sequences</taxon>
        <taxon>metagenomes</taxon>
        <taxon>ecological metagenomes</taxon>
    </lineage>
</organism>
<feature type="non-terminal residue" evidence="2">
    <location>
        <position position="1"/>
    </location>
</feature>
<proteinExistence type="predicted"/>
<protein>
    <submittedName>
        <fullName evidence="2">Uncharacterized protein</fullName>
    </submittedName>
</protein>
<name>X1N765_9ZZZZ</name>
<dbReference type="EMBL" id="BARV01022675">
    <property type="protein sequence ID" value="GAI22705.1"/>
    <property type="molecule type" value="Genomic_DNA"/>
</dbReference>
<dbReference type="AlphaFoldDB" id="X1N765"/>